<dbReference type="GeneID" id="8197845"/>
<evidence type="ECO:0000313" key="6">
    <source>
        <dbReference type="Proteomes" id="UP000000314"/>
    </source>
</evidence>
<dbReference type="GO" id="GO:0005524">
    <property type="term" value="F:ATP binding"/>
    <property type="evidence" value="ECO:0007669"/>
    <property type="project" value="UniProtKB-KW"/>
</dbReference>
<dbReference type="EMBL" id="FN392319">
    <property type="protein sequence ID" value="CAY68498.1"/>
    <property type="molecule type" value="Genomic_DNA"/>
</dbReference>
<dbReference type="AlphaFoldDB" id="C4QZ24"/>
<accession>C4QZ24</accession>
<dbReference type="OMA" id="THSRWDK"/>
<dbReference type="GO" id="GO:0006357">
    <property type="term" value="P:regulation of transcription by RNA polymerase II"/>
    <property type="evidence" value="ECO:0007669"/>
    <property type="project" value="EnsemblFungi"/>
</dbReference>
<dbReference type="RefSeq" id="XP_002490778.1">
    <property type="nucleotide sequence ID" value="XM_002490733.1"/>
</dbReference>
<dbReference type="FunFam" id="3.40.50.300:FF:000827">
    <property type="entry name" value="KTI12 chromatin-associated homolog"/>
    <property type="match status" value="1"/>
</dbReference>
<name>C4QZ24_KOMPG</name>
<keyword evidence="6" id="KW-1185">Reference proteome</keyword>
<dbReference type="GO" id="GO:0005634">
    <property type="term" value="C:nucleus"/>
    <property type="evidence" value="ECO:0007669"/>
    <property type="project" value="EnsemblFungi"/>
</dbReference>
<dbReference type="HOGENOM" id="CLU_027147_2_0_1"/>
<dbReference type="InterPro" id="IPR013641">
    <property type="entry name" value="KTI12/PSTK"/>
</dbReference>
<evidence type="ECO:0000256" key="1">
    <source>
        <dbReference type="ARBA" id="ARBA00022741"/>
    </source>
</evidence>
<dbReference type="KEGG" id="ppa:PAS_chr1-4_0637"/>
<evidence type="ECO:0000256" key="4">
    <source>
        <dbReference type="ARBA" id="ARBA00063730"/>
    </source>
</evidence>
<dbReference type="eggNOG" id="KOG3062">
    <property type="taxonomic scope" value="Eukaryota"/>
</dbReference>
<dbReference type="InParanoid" id="C4QZ24"/>
<gene>
    <name evidence="5" type="ordered locus">PAS_chr1-4_0637</name>
</gene>
<dbReference type="FunCoup" id="C4QZ24">
    <property type="interactions" value="672"/>
</dbReference>
<dbReference type="GO" id="GO:0005737">
    <property type="term" value="C:cytoplasm"/>
    <property type="evidence" value="ECO:0007669"/>
    <property type="project" value="EnsemblFungi"/>
</dbReference>
<dbReference type="SUPFAM" id="SSF52540">
    <property type="entry name" value="P-loop containing nucleoside triphosphate hydrolases"/>
    <property type="match status" value="1"/>
</dbReference>
<protein>
    <submittedName>
        <fullName evidence="5">Protein kti12</fullName>
    </submittedName>
</protein>
<dbReference type="GO" id="GO:0003682">
    <property type="term" value="F:chromatin binding"/>
    <property type="evidence" value="ECO:0007669"/>
    <property type="project" value="EnsemblFungi"/>
</dbReference>
<dbReference type="Pfam" id="PF08433">
    <property type="entry name" value="KTI12"/>
    <property type="match status" value="1"/>
</dbReference>
<comment type="subunit">
    <text evidence="4">Interacts with the elongator complex.</text>
</comment>
<dbReference type="GO" id="GO:0002098">
    <property type="term" value="P:tRNA wobble uridine modification"/>
    <property type="evidence" value="ECO:0007669"/>
    <property type="project" value="EnsemblFungi"/>
</dbReference>
<dbReference type="Proteomes" id="UP000000314">
    <property type="component" value="Chromosome 1"/>
</dbReference>
<keyword evidence="2" id="KW-0067">ATP-binding</keyword>
<evidence type="ECO:0000256" key="3">
    <source>
        <dbReference type="ARBA" id="ARBA00025768"/>
    </source>
</evidence>
<dbReference type="Gene3D" id="3.40.50.300">
    <property type="entry name" value="P-loop containing nucleotide triphosphate hydrolases"/>
    <property type="match status" value="1"/>
</dbReference>
<dbReference type="OrthoDB" id="9972657at2759"/>
<sequence>MPLVVITGHPSSGKSTRAQDLKEKLEEKIAALGPNDPGYGIAVILHSDESLGIVKERYRESVSEKSVRGTQISAVKRDLGRKTIVILDSLAYIKGFRYQLHCESKALGTPYCLLHIIAPTESCYKWNDERDLTKDTKWDKDLIDALIMRYEEPNHLNRWDSPLIPVPYDEPLPFESIWESIILKKAPRPNSATVLKQATTGNFLQQLDKHTSDVISKILQFQQLQSVGGEVLIDREKELLISLPPTTVSVAQLQRIRRSYIALNRMRTIEEDRIVPLFVDYLNAHLNNDE</sequence>
<evidence type="ECO:0000256" key="2">
    <source>
        <dbReference type="ARBA" id="ARBA00022840"/>
    </source>
</evidence>
<reference evidence="5 6" key="1">
    <citation type="journal article" date="2009" name="Nat. Biotechnol.">
        <title>Genome sequence of the recombinant protein production host Pichia pastoris.</title>
        <authorList>
            <person name="De Schutter K."/>
            <person name="Lin Y.C."/>
            <person name="Tiels P."/>
            <person name="Van Hecke A."/>
            <person name="Glinka S."/>
            <person name="Weber-Lehmann J."/>
            <person name="Rouze P."/>
            <person name="Van de Peer Y."/>
            <person name="Callewaert N."/>
        </authorList>
    </citation>
    <scope>NUCLEOTIDE SEQUENCE [LARGE SCALE GENOMIC DNA]</scope>
    <source>
        <strain evidence="6">GS115 / ATCC 20864</strain>
    </source>
</reference>
<comment type="similarity">
    <text evidence="3">Belongs to the KTI12 family.</text>
</comment>
<organism evidence="5 6">
    <name type="scientific">Komagataella phaffii (strain GS115 / ATCC 20864)</name>
    <name type="common">Yeast</name>
    <name type="synonym">Pichia pastoris</name>
    <dbReference type="NCBI Taxonomy" id="644223"/>
    <lineage>
        <taxon>Eukaryota</taxon>
        <taxon>Fungi</taxon>
        <taxon>Dikarya</taxon>
        <taxon>Ascomycota</taxon>
        <taxon>Saccharomycotina</taxon>
        <taxon>Pichiomycetes</taxon>
        <taxon>Pichiales</taxon>
        <taxon>Pichiaceae</taxon>
        <taxon>Komagataella</taxon>
    </lineage>
</organism>
<evidence type="ECO:0000313" key="5">
    <source>
        <dbReference type="EMBL" id="CAY68498.1"/>
    </source>
</evidence>
<keyword evidence="1" id="KW-0547">Nucleotide-binding</keyword>
<proteinExistence type="inferred from homology"/>
<dbReference type="InterPro" id="IPR027417">
    <property type="entry name" value="P-loop_NTPase"/>
</dbReference>
<dbReference type="PANTHER" id="PTHR12435">
    <property type="match status" value="1"/>
</dbReference>
<dbReference type="STRING" id="644223.C4QZ24"/>